<accession>A0AAU6WR47</accession>
<keyword evidence="3" id="KW-1185">Reference proteome</keyword>
<sequence>MINQPKNRMASWLMNRYGDRINTVIIYGILNSIPDVEVTGDLSYREFDKITKQLLVLNPDDIEKSITEKIQNLLLIALQSQLKSMAGSLLMIWVILMLIPWLEFWIYTYMMKRATNRNNQINK</sequence>
<evidence type="ECO:0000256" key="1">
    <source>
        <dbReference type="SAM" id="Phobius"/>
    </source>
</evidence>
<dbReference type="RefSeq" id="WP_345766854.1">
    <property type="nucleotide sequence ID" value="NZ_CP154834.1"/>
</dbReference>
<name>A0AAU6WR47_9FLAO</name>
<evidence type="ECO:0000313" key="3">
    <source>
        <dbReference type="Proteomes" id="UP001463665"/>
    </source>
</evidence>
<protein>
    <submittedName>
        <fullName evidence="2">Uncharacterized protein</fullName>
    </submittedName>
</protein>
<dbReference type="Proteomes" id="UP001463665">
    <property type="component" value="Chromosome"/>
</dbReference>
<gene>
    <name evidence="2" type="ORF">AAFP95_02580</name>
</gene>
<dbReference type="AlphaFoldDB" id="A0AAU6WR47"/>
<evidence type="ECO:0000313" key="2">
    <source>
        <dbReference type="EMBL" id="XAO74934.1"/>
    </source>
</evidence>
<keyword evidence="1" id="KW-0472">Membrane</keyword>
<keyword evidence="1" id="KW-0812">Transmembrane</keyword>
<organism evidence="2 3">
    <name type="scientific">Chryseobacterium endophyticum</name>
    <dbReference type="NCBI Taxonomy" id="1854762"/>
    <lineage>
        <taxon>Bacteria</taxon>
        <taxon>Pseudomonadati</taxon>
        <taxon>Bacteroidota</taxon>
        <taxon>Flavobacteriia</taxon>
        <taxon>Flavobacteriales</taxon>
        <taxon>Weeksellaceae</taxon>
        <taxon>Chryseobacterium group</taxon>
        <taxon>Chryseobacterium</taxon>
    </lineage>
</organism>
<proteinExistence type="predicted"/>
<reference evidence="2 3" key="1">
    <citation type="submission" date="2024-04" db="EMBL/GenBank/DDBJ databases">
        <title>Genome sequencing and assembly of rice foliar adapted Chryseobacterium endophyticum OsEnb-ALM-A6.</title>
        <authorList>
            <person name="Kumar S."/>
            <person name="Javed M."/>
            <person name="Chouhan V."/>
            <person name="Charishma K."/>
            <person name="Patel A."/>
            <person name="Kumar M."/>
            <person name="Sahu K.P."/>
            <person name="Kumar A."/>
        </authorList>
    </citation>
    <scope>NUCLEOTIDE SEQUENCE [LARGE SCALE GENOMIC DNA]</scope>
    <source>
        <strain evidence="2 3">OsEnb-ALM-A6</strain>
    </source>
</reference>
<feature type="transmembrane region" description="Helical" evidence="1">
    <location>
        <begin position="90"/>
        <end position="110"/>
    </location>
</feature>
<keyword evidence="1" id="KW-1133">Transmembrane helix</keyword>
<dbReference type="EMBL" id="CP154834">
    <property type="protein sequence ID" value="XAO74934.1"/>
    <property type="molecule type" value="Genomic_DNA"/>
</dbReference>